<gene>
    <name evidence="2" type="primary">Contig5939.g6363</name>
    <name evidence="2" type="ORF">STYLEM_20522</name>
</gene>
<dbReference type="InParanoid" id="A0A078BDX6"/>
<feature type="coiled-coil region" evidence="1">
    <location>
        <begin position="250"/>
        <end position="284"/>
    </location>
</feature>
<keyword evidence="3" id="KW-1185">Reference proteome</keyword>
<accession>A0A078BDX6</accession>
<evidence type="ECO:0000256" key="1">
    <source>
        <dbReference type="SAM" id="Coils"/>
    </source>
</evidence>
<dbReference type="Proteomes" id="UP000039865">
    <property type="component" value="Unassembled WGS sequence"/>
</dbReference>
<dbReference type="AlphaFoldDB" id="A0A078BDX6"/>
<protein>
    <submittedName>
        <fullName evidence="2">Uncharacterized protein</fullName>
    </submittedName>
</protein>
<keyword evidence="1" id="KW-0175">Coiled coil</keyword>
<evidence type="ECO:0000313" key="2">
    <source>
        <dbReference type="EMBL" id="CDW91367.1"/>
    </source>
</evidence>
<sequence length="318" mass="36563">MKNQLFKLTYLNIIALYLFNYSANAIAISDLNKEATENVYSKYLLRQEEQTQPQSTQLDILQGAVYQLAKDVIWDDAVDCYQYGSVLYYHIIDGIKLIGTSPLKTAKEWSLIAHKGPIVFKECWEVYNDTLDIYNLFTNDYDILSLSIDFGLNVLFNMGDIISEVKQSSVALSQNDYKTFGHMIGKIVSDIFIKNPLDVAWNLNNSDIFMAMPPPENVLSTQVQQMVSDFNGKRASQRVDQKSQRQQIALNSLTQTLKQEKLKLQEEKHRLEQEKQFKENLLRAPETNKNSQKSIAKQLLNFVQKFSQAFNSDINSKN</sequence>
<reference evidence="2 3" key="1">
    <citation type="submission" date="2014-06" db="EMBL/GenBank/DDBJ databases">
        <authorList>
            <person name="Swart Estienne"/>
        </authorList>
    </citation>
    <scope>NUCLEOTIDE SEQUENCE [LARGE SCALE GENOMIC DNA]</scope>
    <source>
        <strain evidence="2 3">130c</strain>
    </source>
</reference>
<evidence type="ECO:0000313" key="3">
    <source>
        <dbReference type="Proteomes" id="UP000039865"/>
    </source>
</evidence>
<proteinExistence type="predicted"/>
<dbReference type="EMBL" id="CCKQ01019350">
    <property type="protein sequence ID" value="CDW91367.1"/>
    <property type="molecule type" value="Genomic_DNA"/>
</dbReference>
<name>A0A078BDX6_STYLE</name>
<organism evidence="2 3">
    <name type="scientific">Stylonychia lemnae</name>
    <name type="common">Ciliate</name>
    <dbReference type="NCBI Taxonomy" id="5949"/>
    <lineage>
        <taxon>Eukaryota</taxon>
        <taxon>Sar</taxon>
        <taxon>Alveolata</taxon>
        <taxon>Ciliophora</taxon>
        <taxon>Intramacronucleata</taxon>
        <taxon>Spirotrichea</taxon>
        <taxon>Stichotrichia</taxon>
        <taxon>Sporadotrichida</taxon>
        <taxon>Oxytrichidae</taxon>
        <taxon>Stylonychinae</taxon>
        <taxon>Stylonychia</taxon>
    </lineage>
</organism>
<dbReference type="OrthoDB" id="10617557at2759"/>